<dbReference type="GO" id="GO:0042834">
    <property type="term" value="F:peptidoglycan binding"/>
    <property type="evidence" value="ECO:0007669"/>
    <property type="project" value="InterPro"/>
</dbReference>
<name>A0A5M6I1F6_9HYPH</name>
<feature type="compositionally biased region" description="Low complexity" evidence="1">
    <location>
        <begin position="126"/>
        <end position="178"/>
    </location>
</feature>
<reference evidence="4 5" key="1">
    <citation type="submission" date="2019-09" db="EMBL/GenBank/DDBJ databases">
        <title>Draft Whole-Genome sequence of Blastochloris sulfoviridis DSM 729.</title>
        <authorList>
            <person name="Meyer T.E."/>
            <person name="Kyndt J.A."/>
        </authorList>
    </citation>
    <scope>NUCLEOTIDE SEQUENCE [LARGE SCALE GENOMIC DNA]</scope>
    <source>
        <strain evidence="4 5">DSM 729</strain>
    </source>
</reference>
<dbReference type="PROSITE" id="PS51724">
    <property type="entry name" value="SPOR"/>
    <property type="match status" value="1"/>
</dbReference>
<dbReference type="EMBL" id="VWPL01000010">
    <property type="protein sequence ID" value="KAA5602013.1"/>
    <property type="molecule type" value="Genomic_DNA"/>
</dbReference>
<sequence length="497" mass="52293">MHMAESRYRYPAEGHDDAQRAGSGTGRPDRVEDPLAELARLIGQEDPFKDFDKTEPAPPPVAEEPSRAAAAAAQAFERLSRPSQVLGKTEAARPDYSRPDYAKPDSGRSEYERYDYGAGSQAYGAGAKAAGQGAGAYATQERSAPAAPDMSAAPAYTPSTPAYSAPVAPAPRQAAAEASYYREDPYRRHEDVAEYDRDYGAEEPAYDPYYSEDGNMPPHGEGLGELPQRSRSRLIIMLVGSVIGLAAVGTGAVFGYRALVGGGEPPTIKAEAGPNKVAPSGTQDSINQKLIYDRVGGAASSGNENLVSREEQPVELGRPGQPRVVLPGGVDPAVNEPRKVRTMTVRADGTLVPSAPGPVATATPARPITTPVAPAAPVQVAPVQPMAVQPQPPTPRPVTPAPVQPQRTAAIPANGGFVVQVSAARSQAEAQAALRSVQSKYSDVLAGQPTSVRKVNLGDRGTFYRAHIGPFATRDQANDLCSNLRSAGGDCIVQQRN</sequence>
<feature type="region of interest" description="Disordered" evidence="1">
    <location>
        <begin position="1"/>
        <end position="113"/>
    </location>
</feature>
<keyword evidence="2" id="KW-1133">Transmembrane helix</keyword>
<dbReference type="Proteomes" id="UP000323886">
    <property type="component" value="Unassembled WGS sequence"/>
</dbReference>
<dbReference type="Gene3D" id="3.30.70.1070">
    <property type="entry name" value="Sporulation related repeat"/>
    <property type="match status" value="1"/>
</dbReference>
<dbReference type="Pfam" id="PF05036">
    <property type="entry name" value="SPOR"/>
    <property type="match status" value="1"/>
</dbReference>
<comment type="caution">
    <text evidence="4">The sequence shown here is derived from an EMBL/GenBank/DDBJ whole genome shotgun (WGS) entry which is preliminary data.</text>
</comment>
<evidence type="ECO:0000259" key="3">
    <source>
        <dbReference type="PROSITE" id="PS51724"/>
    </source>
</evidence>
<dbReference type="InterPro" id="IPR007730">
    <property type="entry name" value="SPOR-like_dom"/>
</dbReference>
<feature type="compositionally biased region" description="Basic and acidic residues" evidence="1">
    <location>
        <begin position="46"/>
        <end position="55"/>
    </location>
</feature>
<evidence type="ECO:0000313" key="5">
    <source>
        <dbReference type="Proteomes" id="UP000323886"/>
    </source>
</evidence>
<organism evidence="4 5">
    <name type="scientific">Blastochloris sulfoviridis</name>
    <dbReference type="NCBI Taxonomy" id="50712"/>
    <lineage>
        <taxon>Bacteria</taxon>
        <taxon>Pseudomonadati</taxon>
        <taxon>Pseudomonadota</taxon>
        <taxon>Alphaproteobacteria</taxon>
        <taxon>Hyphomicrobiales</taxon>
        <taxon>Blastochloridaceae</taxon>
        <taxon>Blastochloris</taxon>
    </lineage>
</organism>
<evidence type="ECO:0000256" key="2">
    <source>
        <dbReference type="SAM" id="Phobius"/>
    </source>
</evidence>
<keyword evidence="2" id="KW-0472">Membrane</keyword>
<keyword evidence="5" id="KW-1185">Reference proteome</keyword>
<feature type="compositionally biased region" description="Low complexity" evidence="1">
    <location>
        <begin position="67"/>
        <end position="77"/>
    </location>
</feature>
<feature type="region of interest" description="Disordered" evidence="1">
    <location>
        <begin position="126"/>
        <end position="222"/>
    </location>
</feature>
<accession>A0A5M6I1F6</accession>
<feature type="compositionally biased region" description="Basic and acidic residues" evidence="1">
    <location>
        <begin position="90"/>
        <end position="113"/>
    </location>
</feature>
<gene>
    <name evidence="4" type="ORF">F1193_07660</name>
</gene>
<dbReference type="AlphaFoldDB" id="A0A5M6I1F6"/>
<feature type="compositionally biased region" description="Basic and acidic residues" evidence="1">
    <location>
        <begin position="180"/>
        <end position="200"/>
    </location>
</feature>
<feature type="transmembrane region" description="Helical" evidence="2">
    <location>
        <begin position="234"/>
        <end position="256"/>
    </location>
</feature>
<evidence type="ECO:0000256" key="1">
    <source>
        <dbReference type="SAM" id="MobiDB-lite"/>
    </source>
</evidence>
<dbReference type="SUPFAM" id="SSF110997">
    <property type="entry name" value="Sporulation related repeat"/>
    <property type="match status" value="1"/>
</dbReference>
<dbReference type="InterPro" id="IPR036680">
    <property type="entry name" value="SPOR-like_sf"/>
</dbReference>
<feature type="domain" description="SPOR" evidence="3">
    <location>
        <begin position="411"/>
        <end position="496"/>
    </location>
</feature>
<feature type="compositionally biased region" description="Basic and acidic residues" evidence="1">
    <location>
        <begin position="1"/>
        <end position="19"/>
    </location>
</feature>
<proteinExistence type="predicted"/>
<evidence type="ECO:0000313" key="4">
    <source>
        <dbReference type="EMBL" id="KAA5602013.1"/>
    </source>
</evidence>
<feature type="region of interest" description="Disordered" evidence="1">
    <location>
        <begin position="299"/>
        <end position="335"/>
    </location>
</feature>
<keyword evidence="2" id="KW-0812">Transmembrane</keyword>
<protein>
    <recommendedName>
        <fullName evidence="3">SPOR domain-containing protein</fullName>
    </recommendedName>
</protein>